<evidence type="ECO:0000256" key="1">
    <source>
        <dbReference type="SAM" id="SignalP"/>
    </source>
</evidence>
<dbReference type="EMBL" id="FXBL01000004">
    <property type="protein sequence ID" value="SMH37723.1"/>
    <property type="molecule type" value="Genomic_DNA"/>
</dbReference>
<feature type="chain" id="PRO_5013299013" evidence="1">
    <location>
        <begin position="27"/>
        <end position="160"/>
    </location>
</feature>
<proteinExistence type="predicted"/>
<reference evidence="2 3" key="1">
    <citation type="submission" date="2017-04" db="EMBL/GenBank/DDBJ databases">
        <authorList>
            <person name="Afonso C.L."/>
            <person name="Miller P.J."/>
            <person name="Scott M.A."/>
            <person name="Spackman E."/>
            <person name="Goraichik I."/>
            <person name="Dimitrov K.M."/>
            <person name="Suarez D.L."/>
            <person name="Swayne D.E."/>
        </authorList>
    </citation>
    <scope>NUCLEOTIDE SEQUENCE [LARGE SCALE GENOMIC DNA]</scope>
    <source>
        <strain evidence="2 3">B5P</strain>
    </source>
</reference>
<organism evidence="2 3">
    <name type="scientific">Mesorhizobium australicum</name>
    <dbReference type="NCBI Taxonomy" id="536018"/>
    <lineage>
        <taxon>Bacteria</taxon>
        <taxon>Pseudomonadati</taxon>
        <taxon>Pseudomonadota</taxon>
        <taxon>Alphaproteobacteria</taxon>
        <taxon>Hyphomicrobiales</taxon>
        <taxon>Phyllobacteriaceae</taxon>
        <taxon>Mesorhizobium</taxon>
    </lineage>
</organism>
<sequence length="160" mass="16056">MSIGCKPLLAGVVLATAIAATGEASAARLFKGVAVVLERTNTAACAAEYDISESFIVEYLANIGAETTPERISIIGANGSLLLTNVDSTPKLNGAGSVSITGNILAKPISIPSVTTNFTVSAVAATSLVATMSAVVTQLGIPGCSVKIRAALTYLPPGGY</sequence>
<keyword evidence="1" id="KW-0732">Signal</keyword>
<protein>
    <submittedName>
        <fullName evidence="2">Uncharacterized protein</fullName>
    </submittedName>
</protein>
<dbReference type="RefSeq" id="WP_085463979.1">
    <property type="nucleotide sequence ID" value="NZ_FXBL01000004.1"/>
</dbReference>
<accession>A0A1X7NIS9</accession>
<evidence type="ECO:0000313" key="2">
    <source>
        <dbReference type="EMBL" id="SMH37723.1"/>
    </source>
</evidence>
<evidence type="ECO:0000313" key="3">
    <source>
        <dbReference type="Proteomes" id="UP000193083"/>
    </source>
</evidence>
<dbReference type="Proteomes" id="UP000193083">
    <property type="component" value="Unassembled WGS sequence"/>
</dbReference>
<keyword evidence="3" id="KW-1185">Reference proteome</keyword>
<gene>
    <name evidence="2" type="ORF">SAMN02982922_1945</name>
</gene>
<dbReference type="AlphaFoldDB" id="A0A1X7NIS9"/>
<feature type="signal peptide" evidence="1">
    <location>
        <begin position="1"/>
        <end position="26"/>
    </location>
</feature>
<name>A0A1X7NIS9_9HYPH</name>